<sequence>MTIIHRFISYCYLWLPKQIQKSVQKTLFQQQENGQVYKVLNVQIHRLNFPMEKCKRQQILKIQSIIYNLLEQRIVFYLQSFQVIKKMIDLIKRVENLILLIILVIALSGKTFYQDFTEQIIVFYSLTCYFLDKLQYLVNLLLISYKLRKQQSIVNNSKCRIFSKFPNISEEEIQQMEEKNQDYLEFKSYKSIKWSELQLGDIVCLKRGKQSPADLLILDSSQEELLVDFEVRTACSCTFVNINHNTKGNIMDFITKLNGQISFSIQESPVGSIKLKNDPKATSFNKKNMILKGETLDRVDWIFGMAIRVGEDCCYGQTTLKKQNYSQKSWIVEFQTYISYTCWILFSICFISNMVFSSFFIREYFFKSLIYCLLIFPQNLQLLEKICYFFIIIKNNKAFYKEQQKVKNKYKVKKQQKLRANDYPIVLKSQNDRKILMPIEKYFNLPLLSFQRQTQLLGFKSHNNNETGLMMLTSQNVLDLIRTDILILDNPKFLFKAKPKVVQLVENFKTYHFSYNKLKNLVRNASPKQKTNCDKLLIDTNRQQTQDEMKTLDIDLLISEKRVPDLRNCTDILLASIQIQKIGNIKDNNQKDQKQNDTKLNNGIGKKKSARYIFDSSFVKHQQNSNQVFDNSKDASNHNISQSFQSSHIGLQKQKNQFVKPGTIIKQNPNFSQMSQKKINDLNSDRIISENYNEQDFIDILYSQDDRIYNEILVMMLLTNSIISVFNEKLNKLEFIFENSYDESILQFCELLDYNLICSTEQENTKQELNSRTIIKKVISIGTSSKVFEILTFLEPTENRKHILSVLVRDPESFQLDEGALLYTRIETNNQTENKYHENLQEMNWDGLKTFLYQKRQLGYSQTNDILKKLSAISETYGNRSHEIEKLFIELESKSEPIFAIGISSTKQKLLQHSSQEFIQEQVNQERIFFTLQNYNIKLCIIIPDSYDDLMLFVRTYSIIQSKEQIIEFKERDSQQLQYKFRQYLQNLMSNNIPNYQDNFIIVSSEAFDSILEDEYLKYHFVFIFQMSGGLGAYRFTSRQKGKLAKILQKTNQKILSVGNSLDDEYLFSKSHLTVSLMKKEQEITIINSKFVALNIKQLLKMIFLICPRQMQNYLAFLEIQLYRCLLLGLIIFIISFQFEDIQLFWLLIFFLIPSNILSSIQHYFLLCNQKEQTLKFQSTYVMIFQSIKKRSMLRGILGVFVIVIIDLVYLILTEQTILLVISSNGKIDQTSKSVLLYISLELLDKSKILFHIIKKYENIYYKLMQLTITIFILTLLIICFNLVQASTDDQRLIDEFNQQNFLAFIFISVFLIGLSFVTQEILEIYSINFMIPSEQITFEQNQKDILELKKKLNSSNSLSEEEEEEMQLIFNQKIKKITDQLFDNKDLVDEIITKQIKGDQSVVDEMDKFQGFQDKKTEKDFQDFFKQQNQHKFNIFYAFIFYDICILIMYCYEILTSSVFPLSILLTVLIQFIIQLFISLLQLRVITNKKIQQYFQLLSLILRYIFKILIDVLYIGNYQEFVGFMFNIQFILAFAITTQPIVPIIFYVILQLVIYIIDLIINGFSMNFLNQKEVIYCLVKFGFLLVEISYPIFENVQKFQFLQRSSYIYQNRLNIEQKKINYILGLLMPRFIQERMNKGQIQIQQDQGDVTILFCDIYQFDKVIKYEQENILNFLDTLYRAFDQLCQTYDLQKIETVGKTYMAAGGLKDYDAVINQKNANSTTRALETAIAMMDAVKTMKYGDNQDVKLKIGIHYGRVIAGVIGVHKPQFSLIGDTVNTTSRVCSTGDAGFITLSESAYNNIKDTTKYQFDEKAVAAKGKGTLLTFRFKVQLKDKDSTRLISSKLIKDHQESSNETRVQVMPLKNPENKKPPAKILMKRASVMNPIGLGNDPNKSPILVLRQLQQQLQNKKTFQIMIKKKQSIDHETKEQEVKRQNSQKSISSSNQDLNQGQQIQNENQSQVQQQPKVVNTNPKMRSSILQLHKPLKRGNEDGAIQHYPSTLQQFSMSLFQPISDIRLQPSSNQISSSQNQQSSSIQPQLSVLQQNSQTQMVQILEHPSKESIKQVRIAEEAQNQQNNQQPQRGQIKRKGTVIMADLVNKKKMMKSNTKIILPEDKERPLKLVQKENENHFEGKGKQIENPGFFEAQENLIKKENDFVENSDEIEINKKQSISKLQQRLDLIKLKNIKKFKLDFDKDFDYELNKSQYDSKDHVLYYQIYEEYNLQEFIQFRKTFILLLILMICKSLLYFLLDELNPSNKIELIIVILCQLIVSVLIIFPFYKFQDLQDFKKAKSLSLIYFISISSLNILIVYFVDEQEFEIILQLCQITSIYINLFHQQLFILKDKQYLQIIYFILLILLTVYKKYILEIVFFIISTDGLTYYFEHQVNEILVKNYRVSQQLQTQIFKYENILQYLMPPHALKRLLQPESDKTETFIDVLDHATVLFADIAGFTKYSSSVQPETVVEMLRNLFQSFDLYCQMAQIYKLFTIGDCYVCMGVLDYTKRDPAEEAQKVLAFGLKMIQIINDIKQDPQYQHLNMRIGVHTGRVLGGVVGTDVVRYDIYGEDVTIANLMESSGTEGKMLISDYTKNLVESEYDDFKFEYAKDVYIQSKDMTIPTFFVSLNDLDCCEEN</sequence>
<proteinExistence type="inferred from homology"/>
<evidence type="ECO:0000256" key="8">
    <source>
        <dbReference type="ARBA" id="ARBA00022840"/>
    </source>
</evidence>
<keyword evidence="13 14" id="KW-0456">Lyase</keyword>
<evidence type="ECO:0000259" key="17">
    <source>
        <dbReference type="PROSITE" id="PS50125"/>
    </source>
</evidence>
<feature type="transmembrane region" description="Helical" evidence="16">
    <location>
        <begin position="2349"/>
        <end position="2367"/>
    </location>
</feature>
<keyword evidence="11" id="KW-0115">cAMP biosynthesis</keyword>
<dbReference type="Proteomes" id="UP000000600">
    <property type="component" value="Chromosome"/>
</dbReference>
<dbReference type="STRING" id="5888.Q6BG52"/>
<dbReference type="PANTHER" id="PTHR45627:SF12">
    <property type="entry name" value="ADENYLATE CYCLASE TYPE 2"/>
    <property type="match status" value="1"/>
</dbReference>
<feature type="transmembrane region" description="Helical" evidence="16">
    <location>
        <begin position="119"/>
        <end position="142"/>
    </location>
</feature>
<dbReference type="GO" id="GO:0005886">
    <property type="term" value="C:plasma membrane"/>
    <property type="evidence" value="ECO:0000318"/>
    <property type="project" value="GO_Central"/>
</dbReference>
<feature type="transmembrane region" description="Helical" evidence="16">
    <location>
        <begin position="1266"/>
        <end position="1284"/>
    </location>
</feature>
<evidence type="ECO:0000256" key="4">
    <source>
        <dbReference type="ARBA" id="ARBA00012201"/>
    </source>
</evidence>
<dbReference type="RefSeq" id="XP_001346995.1">
    <property type="nucleotide sequence ID" value="XM_001346959.1"/>
</dbReference>
<evidence type="ECO:0000256" key="16">
    <source>
        <dbReference type="SAM" id="Phobius"/>
    </source>
</evidence>
<dbReference type="SMART" id="SM00044">
    <property type="entry name" value="CYCc"/>
    <property type="match status" value="2"/>
</dbReference>
<dbReference type="Pfam" id="PF00211">
    <property type="entry name" value="Guanylate_cyc"/>
    <property type="match status" value="2"/>
</dbReference>
<dbReference type="CDD" id="cd07302">
    <property type="entry name" value="CHD"/>
    <property type="match status" value="2"/>
</dbReference>
<accession>Q6BG52</accession>
<dbReference type="GO" id="GO:0046872">
    <property type="term" value="F:metal ion binding"/>
    <property type="evidence" value="ECO:0007669"/>
    <property type="project" value="UniProtKB-KW"/>
</dbReference>
<dbReference type="InterPro" id="IPR001054">
    <property type="entry name" value="A/G_cyclase"/>
</dbReference>
<evidence type="ECO:0000256" key="14">
    <source>
        <dbReference type="RuleBase" id="RU000405"/>
    </source>
</evidence>
<dbReference type="InterPro" id="IPR008250">
    <property type="entry name" value="ATPase_P-typ_transduc_dom_A_sf"/>
</dbReference>
<dbReference type="GO" id="GO:0006171">
    <property type="term" value="P:cAMP biosynthetic process"/>
    <property type="evidence" value="ECO:0000318"/>
    <property type="project" value="GO_Central"/>
</dbReference>
<keyword evidence="10 16" id="KW-1133">Transmembrane helix</keyword>
<evidence type="ECO:0000256" key="5">
    <source>
        <dbReference type="ARBA" id="ARBA00022692"/>
    </source>
</evidence>
<dbReference type="PROSITE" id="PS00452">
    <property type="entry name" value="GUANYLATE_CYCLASE_1"/>
    <property type="match status" value="1"/>
</dbReference>
<evidence type="ECO:0000256" key="9">
    <source>
        <dbReference type="ARBA" id="ARBA00022842"/>
    </source>
</evidence>
<feature type="transmembrane region" description="Helical" evidence="16">
    <location>
        <begin position="1462"/>
        <end position="1484"/>
    </location>
</feature>
<dbReference type="PROSITE" id="PS50125">
    <property type="entry name" value="GUANYLATE_CYCLASE_2"/>
    <property type="match status" value="2"/>
</dbReference>
<feature type="transmembrane region" description="Helical" evidence="16">
    <location>
        <begin position="2235"/>
        <end position="2252"/>
    </location>
</feature>
<evidence type="ECO:0000256" key="3">
    <source>
        <dbReference type="ARBA" id="ARBA00004141"/>
    </source>
</evidence>
<comment type="subcellular location">
    <subcellularLocation>
        <location evidence="3">Membrane</location>
        <topology evidence="3">Multi-pass membrane protein</topology>
    </subcellularLocation>
</comment>
<dbReference type="PANTHER" id="PTHR45627">
    <property type="entry name" value="ADENYLATE CYCLASE TYPE 1"/>
    <property type="match status" value="1"/>
</dbReference>
<comment type="similarity">
    <text evidence="14">Belongs to the adenylyl cyclase class-4/guanylyl cyclase family.</text>
</comment>
<keyword evidence="7" id="KW-0547">Nucleotide-binding</keyword>
<feature type="transmembrane region" description="Helical" evidence="16">
    <location>
        <begin position="337"/>
        <end position="361"/>
    </location>
</feature>
<keyword evidence="8" id="KW-0067">ATP-binding</keyword>
<keyword evidence="5 16" id="KW-0812">Transmembrane</keyword>
<feature type="domain" description="Guanylate cyclase" evidence="17">
    <location>
        <begin position="1652"/>
        <end position="1785"/>
    </location>
</feature>
<dbReference type="eggNOG" id="KOG3618">
    <property type="taxonomic scope" value="Eukaryota"/>
</dbReference>
<comment type="cofactor">
    <cofactor evidence="2">
        <name>Mg(2+)</name>
        <dbReference type="ChEBI" id="CHEBI:18420"/>
    </cofactor>
</comment>
<keyword evidence="12 16" id="KW-0472">Membrane</keyword>
<evidence type="ECO:0000256" key="13">
    <source>
        <dbReference type="ARBA" id="ARBA00023239"/>
    </source>
</evidence>
<reference evidence="18 19" key="1">
    <citation type="journal article" date="2004" name="Curr. Biol.">
        <title>High coding density on the largest Paramecium tetraurelia somatic chromosome.</title>
        <authorList>
            <person name="Zagulski M."/>
            <person name="Nowak J.K."/>
            <person name="Le Mouel A."/>
            <person name="Nowacki M."/>
            <person name="Migdalski A."/>
            <person name="Gromadka R."/>
            <person name="Noel B."/>
            <person name="Blanc I."/>
            <person name="Dessen P."/>
            <person name="Wincker P."/>
            <person name="Keller A.M."/>
            <person name="Cohen J."/>
            <person name="Meyer E."/>
            <person name="Sperling L."/>
        </authorList>
    </citation>
    <scope>NUCLEOTIDE SEQUENCE [LARGE SCALE GENOMIC DNA]</scope>
    <source>
        <strain evidence="18 19">Stock d4-2</strain>
    </source>
</reference>
<evidence type="ECO:0000256" key="7">
    <source>
        <dbReference type="ARBA" id="ARBA00022741"/>
    </source>
</evidence>
<organism evidence="18 19">
    <name type="scientific">Paramecium tetraurelia</name>
    <dbReference type="NCBI Taxonomy" id="5888"/>
    <lineage>
        <taxon>Eukaryota</taxon>
        <taxon>Sar</taxon>
        <taxon>Alveolata</taxon>
        <taxon>Ciliophora</taxon>
        <taxon>Intramacronucleata</taxon>
        <taxon>Oligohymenophorea</taxon>
        <taxon>Peniculida</taxon>
        <taxon>Parameciidae</taxon>
        <taxon>Paramecium</taxon>
    </lineage>
</organism>
<evidence type="ECO:0000313" key="18">
    <source>
        <dbReference type="EMBL" id="CAH03368.1"/>
    </source>
</evidence>
<feature type="transmembrane region" description="Helical" evidence="16">
    <location>
        <begin position="94"/>
        <end position="113"/>
    </location>
</feature>
<dbReference type="eggNOG" id="KOG1023">
    <property type="taxonomic scope" value="Eukaryota"/>
</dbReference>
<evidence type="ECO:0000256" key="2">
    <source>
        <dbReference type="ARBA" id="ARBA00001946"/>
    </source>
</evidence>
<feature type="transmembrane region" description="Helical" evidence="16">
    <location>
        <begin position="1121"/>
        <end position="1139"/>
    </location>
</feature>
<feature type="transmembrane region" description="Helical" evidence="16">
    <location>
        <begin position="1304"/>
        <end position="1323"/>
    </location>
</feature>
<dbReference type="GO" id="GO:0007189">
    <property type="term" value="P:adenylate cyclase-activating G protein-coupled receptor signaling pathway"/>
    <property type="evidence" value="ECO:0000318"/>
    <property type="project" value="GO_Central"/>
</dbReference>
<evidence type="ECO:0000256" key="11">
    <source>
        <dbReference type="ARBA" id="ARBA00022998"/>
    </source>
</evidence>
<dbReference type="GO" id="GO:0004016">
    <property type="term" value="F:adenylate cyclase activity"/>
    <property type="evidence" value="ECO:0000318"/>
    <property type="project" value="GO_Central"/>
</dbReference>
<dbReference type="InParanoid" id="Q6BG52"/>
<keyword evidence="9" id="KW-0460">Magnesium</keyword>
<dbReference type="SUPFAM" id="SSF55073">
    <property type="entry name" value="Nucleotide cyclase"/>
    <property type="match status" value="2"/>
</dbReference>
<evidence type="ECO:0000256" key="12">
    <source>
        <dbReference type="ARBA" id="ARBA00023136"/>
    </source>
</evidence>
<dbReference type="GO" id="GO:0005524">
    <property type="term" value="F:ATP binding"/>
    <property type="evidence" value="ECO:0007669"/>
    <property type="project" value="UniProtKB-KW"/>
</dbReference>
<feature type="transmembrane region" description="Helical" evidence="16">
    <location>
        <begin position="1145"/>
        <end position="1167"/>
    </location>
</feature>
<evidence type="ECO:0000256" key="1">
    <source>
        <dbReference type="ARBA" id="ARBA00001593"/>
    </source>
</evidence>
<dbReference type="Gene3D" id="3.30.70.1230">
    <property type="entry name" value="Nucleotide cyclase"/>
    <property type="match status" value="2"/>
</dbReference>
<dbReference type="Gene3D" id="2.70.150.10">
    <property type="entry name" value="Calcium-transporting ATPase, cytoplasmic transduction domain A"/>
    <property type="match status" value="1"/>
</dbReference>
<name>Q6BG52_PARTE</name>
<feature type="transmembrane region" description="Helical" evidence="16">
    <location>
        <begin position="1193"/>
        <end position="1213"/>
    </location>
</feature>
<dbReference type="GO" id="GO:0035556">
    <property type="term" value="P:intracellular signal transduction"/>
    <property type="evidence" value="ECO:0007669"/>
    <property type="project" value="InterPro"/>
</dbReference>
<comment type="catalytic activity">
    <reaction evidence="1">
        <text>ATP = 3',5'-cyclic AMP + diphosphate</text>
        <dbReference type="Rhea" id="RHEA:15389"/>
        <dbReference type="ChEBI" id="CHEBI:30616"/>
        <dbReference type="ChEBI" id="CHEBI:33019"/>
        <dbReference type="ChEBI" id="CHEBI:58165"/>
        <dbReference type="EC" id="4.6.1.1"/>
    </reaction>
</comment>
<feature type="region of interest" description="Disordered" evidence="15">
    <location>
        <begin position="1921"/>
        <end position="1975"/>
    </location>
</feature>
<feature type="compositionally biased region" description="Basic and acidic residues" evidence="15">
    <location>
        <begin position="1922"/>
        <end position="1935"/>
    </location>
</feature>
<keyword evidence="19" id="KW-1185">Reference proteome</keyword>
<evidence type="ECO:0000256" key="10">
    <source>
        <dbReference type="ARBA" id="ARBA00022989"/>
    </source>
</evidence>
<dbReference type="EC" id="4.6.1.1" evidence="4"/>
<dbReference type="EMBL" id="CR548612">
    <property type="protein sequence ID" value="CAH03368.1"/>
    <property type="molecule type" value="Genomic_DNA"/>
</dbReference>
<dbReference type="GeneID" id="79573821"/>
<dbReference type="Gene3D" id="3.40.50.1000">
    <property type="entry name" value="HAD superfamily/HAD-like"/>
    <property type="match status" value="1"/>
</dbReference>
<feature type="transmembrane region" description="Helical" evidence="16">
    <location>
        <begin position="2296"/>
        <end position="2314"/>
    </location>
</feature>
<feature type="transmembrane region" description="Helical" evidence="16">
    <location>
        <begin position="1574"/>
        <end position="1594"/>
    </location>
</feature>
<feature type="domain" description="Guanylate cyclase" evidence="17">
    <location>
        <begin position="2445"/>
        <end position="2576"/>
    </location>
</feature>
<dbReference type="KEGG" id="ptm:PTMB.171c"/>
<feature type="transmembrane region" description="Helical" evidence="16">
    <location>
        <begin position="1496"/>
        <end position="1516"/>
    </location>
</feature>
<evidence type="ECO:0000256" key="15">
    <source>
        <dbReference type="SAM" id="MobiDB-lite"/>
    </source>
</evidence>
<evidence type="ECO:0000313" key="19">
    <source>
        <dbReference type="Proteomes" id="UP000000600"/>
    </source>
</evidence>
<feature type="compositionally biased region" description="Low complexity" evidence="15">
    <location>
        <begin position="1936"/>
        <end position="1966"/>
    </location>
</feature>
<dbReference type="SUPFAM" id="SSF81653">
    <property type="entry name" value="Calcium ATPase, transduction domain A"/>
    <property type="match status" value="1"/>
</dbReference>
<dbReference type="InterPro" id="IPR029787">
    <property type="entry name" value="Nucleotide_cyclase"/>
</dbReference>
<gene>
    <name evidence="18" type="ORF">PTMB.171c</name>
</gene>
<evidence type="ECO:0000256" key="6">
    <source>
        <dbReference type="ARBA" id="ARBA00022723"/>
    </source>
</evidence>
<feature type="transmembrane region" description="Helical" evidence="16">
    <location>
        <begin position="2264"/>
        <end position="2284"/>
    </location>
</feature>
<protein>
    <recommendedName>
        <fullName evidence="4">adenylate cyclase</fullName>
        <ecNumber evidence="4">4.6.1.1</ecNumber>
    </recommendedName>
</protein>
<dbReference type="InterPro" id="IPR023214">
    <property type="entry name" value="HAD_sf"/>
</dbReference>
<dbReference type="InterPro" id="IPR018297">
    <property type="entry name" value="A/G_cyclase_CS"/>
</dbReference>
<feature type="transmembrane region" description="Helical" evidence="16">
    <location>
        <begin position="1436"/>
        <end position="1456"/>
    </location>
</feature>
<keyword evidence="6" id="KW-0479">Metal-binding</keyword>